<dbReference type="RefSeq" id="WP_132401002.1">
    <property type="nucleotide sequence ID" value="NZ_SMKA01000004.1"/>
</dbReference>
<dbReference type="GO" id="GO:0003700">
    <property type="term" value="F:DNA-binding transcription factor activity"/>
    <property type="evidence" value="ECO:0007669"/>
    <property type="project" value="InterPro"/>
</dbReference>
<dbReference type="InterPro" id="IPR036390">
    <property type="entry name" value="WH_DNA-bd_sf"/>
</dbReference>
<dbReference type="SMART" id="SM00347">
    <property type="entry name" value="HTH_MARR"/>
    <property type="match status" value="1"/>
</dbReference>
<reference evidence="2 3" key="1">
    <citation type="submission" date="2019-03" db="EMBL/GenBank/DDBJ databases">
        <title>Draft genome sequences of novel Actinobacteria.</title>
        <authorList>
            <person name="Sahin N."/>
            <person name="Ay H."/>
            <person name="Saygin H."/>
        </authorList>
    </citation>
    <scope>NUCLEOTIDE SEQUENCE [LARGE SCALE GENOMIC DNA]</scope>
    <source>
        <strain evidence="2 3">JCM 30547</strain>
    </source>
</reference>
<dbReference type="OrthoDB" id="4826718at2"/>
<dbReference type="InterPro" id="IPR039422">
    <property type="entry name" value="MarR/SlyA-like"/>
</dbReference>
<dbReference type="Pfam" id="PF12802">
    <property type="entry name" value="MarR_2"/>
    <property type="match status" value="1"/>
</dbReference>
<evidence type="ECO:0000313" key="3">
    <source>
        <dbReference type="Proteomes" id="UP000295075"/>
    </source>
</evidence>
<dbReference type="Proteomes" id="UP000295075">
    <property type="component" value="Unassembled WGS sequence"/>
</dbReference>
<accession>A0A4R4QII5</accession>
<sequence length="162" mass="17341">MPDEDLAQGLVLQGRITAFVRAFGLHQPDQTPCGTPIPTSEAHALGELDRDGPLTQSTLAQRLRLEKSTVSRLVGQLIGRGWVRRAEHDGDARLVWLEVTPEGRRAAGQLAAARAARFEELLHNIPANQRPVVIDALTTLVEAAAGSEQQAGQSSTPRAGTA</sequence>
<dbReference type="EMBL" id="SMKA01000004">
    <property type="protein sequence ID" value="TDC35032.1"/>
    <property type="molecule type" value="Genomic_DNA"/>
</dbReference>
<protein>
    <submittedName>
        <fullName evidence="2">MarR family transcriptional regulator</fullName>
    </submittedName>
</protein>
<dbReference type="Gene3D" id="1.10.10.10">
    <property type="entry name" value="Winged helix-like DNA-binding domain superfamily/Winged helix DNA-binding domain"/>
    <property type="match status" value="1"/>
</dbReference>
<name>A0A4R4QII5_9ACTN</name>
<dbReference type="SUPFAM" id="SSF46785">
    <property type="entry name" value="Winged helix' DNA-binding domain"/>
    <property type="match status" value="1"/>
</dbReference>
<gene>
    <name evidence="2" type="ORF">E1261_02320</name>
</gene>
<dbReference type="PROSITE" id="PS50995">
    <property type="entry name" value="HTH_MARR_2"/>
    <property type="match status" value="1"/>
</dbReference>
<dbReference type="InterPro" id="IPR036388">
    <property type="entry name" value="WH-like_DNA-bd_sf"/>
</dbReference>
<keyword evidence="3" id="KW-1185">Reference proteome</keyword>
<evidence type="ECO:0000259" key="1">
    <source>
        <dbReference type="PROSITE" id="PS50995"/>
    </source>
</evidence>
<evidence type="ECO:0000313" key="2">
    <source>
        <dbReference type="EMBL" id="TDC35032.1"/>
    </source>
</evidence>
<proteinExistence type="predicted"/>
<dbReference type="PANTHER" id="PTHR33164">
    <property type="entry name" value="TRANSCRIPTIONAL REGULATOR, MARR FAMILY"/>
    <property type="match status" value="1"/>
</dbReference>
<feature type="domain" description="HTH marR-type" evidence="1">
    <location>
        <begin position="3"/>
        <end position="142"/>
    </location>
</feature>
<comment type="caution">
    <text evidence="2">The sequence shown here is derived from an EMBL/GenBank/DDBJ whole genome shotgun (WGS) entry which is preliminary data.</text>
</comment>
<dbReference type="AlphaFoldDB" id="A0A4R4QII5"/>
<dbReference type="GO" id="GO:0006950">
    <property type="term" value="P:response to stress"/>
    <property type="evidence" value="ECO:0007669"/>
    <property type="project" value="TreeGrafter"/>
</dbReference>
<organism evidence="2 3">
    <name type="scientific">Kribbella albertanoniae</name>
    <dbReference type="NCBI Taxonomy" id="1266829"/>
    <lineage>
        <taxon>Bacteria</taxon>
        <taxon>Bacillati</taxon>
        <taxon>Actinomycetota</taxon>
        <taxon>Actinomycetes</taxon>
        <taxon>Propionibacteriales</taxon>
        <taxon>Kribbellaceae</taxon>
        <taxon>Kribbella</taxon>
    </lineage>
</organism>
<dbReference type="PANTHER" id="PTHR33164:SF43">
    <property type="entry name" value="HTH-TYPE TRANSCRIPTIONAL REPRESSOR YETL"/>
    <property type="match status" value="1"/>
</dbReference>
<dbReference type="InterPro" id="IPR000835">
    <property type="entry name" value="HTH_MarR-typ"/>
</dbReference>
<dbReference type="PRINTS" id="PR00598">
    <property type="entry name" value="HTHMARR"/>
</dbReference>